<keyword evidence="1" id="KW-0732">Signal</keyword>
<evidence type="ECO:0000256" key="1">
    <source>
        <dbReference type="SAM" id="SignalP"/>
    </source>
</evidence>
<protein>
    <recommendedName>
        <fullName evidence="3">SipW-cognate class signal peptide</fullName>
    </recommendedName>
</protein>
<dbReference type="EMBL" id="CACRTW010000005">
    <property type="protein sequence ID" value="VYT77140.1"/>
    <property type="molecule type" value="Genomic_DNA"/>
</dbReference>
<proteinExistence type="predicted"/>
<gene>
    <name evidence="2" type="ORF">CALFYP39_00551</name>
</gene>
<organism evidence="2">
    <name type="scientific">Collinsella aerofaciens</name>
    <dbReference type="NCBI Taxonomy" id="74426"/>
    <lineage>
        <taxon>Bacteria</taxon>
        <taxon>Bacillati</taxon>
        <taxon>Actinomycetota</taxon>
        <taxon>Coriobacteriia</taxon>
        <taxon>Coriobacteriales</taxon>
        <taxon>Coriobacteriaceae</taxon>
        <taxon>Collinsella</taxon>
    </lineage>
</organism>
<sequence>MQSSKSLKTQLVAAAVSVVLSAFALSAATYAWYVANTKVSATTSTISATTNGFILQIDELKNGAQHGGEQKSLEAQTTGATLSPSSTDDLKNWYVCNGWNNQGLVTDYSTPNFSTTAKALPGEYEVAGKKYNAFIKSEYIVYTITDTGTADVYLDASNGAPVTIDAVGGDVSETMVGSLRVAITTQEIGRDGKSGTGPEDLRVVYAIHNETGKGNDANAIEGWTSIQNKGGTPTLDQATYRHIFTGGTDGWVAAKGTNGDYSVADGTQPIAKGVGYKGVAVHVYIWMEGTDADCVNGKSIENSLTTYNVSVKLAGVATS</sequence>
<dbReference type="RefSeq" id="WP_156597709.1">
    <property type="nucleotide sequence ID" value="NZ_CACRTW010000005.1"/>
</dbReference>
<feature type="signal peptide" evidence="1">
    <location>
        <begin position="1"/>
        <end position="24"/>
    </location>
</feature>
<feature type="chain" id="PRO_5026960373" description="SipW-cognate class signal peptide" evidence="1">
    <location>
        <begin position="25"/>
        <end position="319"/>
    </location>
</feature>
<evidence type="ECO:0000313" key="2">
    <source>
        <dbReference type="EMBL" id="VYT77140.1"/>
    </source>
</evidence>
<dbReference type="AlphaFoldDB" id="A0A6N2ZH80"/>
<name>A0A6N2ZH80_9ACTN</name>
<reference evidence="2" key="1">
    <citation type="submission" date="2019-11" db="EMBL/GenBank/DDBJ databases">
        <authorList>
            <person name="Feng L."/>
        </authorList>
    </citation>
    <scope>NUCLEOTIDE SEQUENCE</scope>
    <source>
        <strain evidence="2">CaerofaciensLFYP39</strain>
    </source>
</reference>
<accession>A0A6N2ZH80</accession>
<evidence type="ECO:0008006" key="3">
    <source>
        <dbReference type="Google" id="ProtNLM"/>
    </source>
</evidence>